<keyword evidence="4" id="KW-0378">Hydrolase</keyword>
<dbReference type="Gene3D" id="1.10.287.2250">
    <property type="match status" value="1"/>
</dbReference>
<dbReference type="GO" id="GO:0006508">
    <property type="term" value="P:proteolysis"/>
    <property type="evidence" value="ECO:0007669"/>
    <property type="project" value="UniProtKB-KW"/>
</dbReference>
<sequence length="122" mass="13842">MEKRGRNPPSFAAVLAAAVYLLYCSAGASDPLEDPKIRPVTDLAGHRRVGATERRFRDFMRRYGKEYESREEFGRRLGVFARYLAREAEHQALDPTAVHGITPFSDLTEEEFERAFMGMAAN</sequence>
<dbReference type="AlphaFoldDB" id="A0A8B7BL13"/>
<proteinExistence type="predicted"/>
<reference evidence="3" key="1">
    <citation type="journal article" date="2019" name="Nat. Commun.">
        <title>Genome-wide association mapping of date palm fruit traits.</title>
        <authorList>
            <person name="Hazzouri K.M."/>
            <person name="Gros-Balthazard M."/>
            <person name="Flowers J.M."/>
            <person name="Copetti D."/>
            <person name="Lemansour A."/>
            <person name="Lebrun M."/>
            <person name="Masmoudi K."/>
            <person name="Ferrand S."/>
            <person name="Dhar M.I."/>
            <person name="Fresquez Z.A."/>
            <person name="Rosas U."/>
            <person name="Zhang J."/>
            <person name="Talag J."/>
            <person name="Lee S."/>
            <person name="Kudrna D."/>
            <person name="Powell R.F."/>
            <person name="Leitch I.J."/>
            <person name="Krueger R.R."/>
            <person name="Wing R.A."/>
            <person name="Amiri K.M.A."/>
            <person name="Purugganan M.D."/>
        </authorList>
    </citation>
    <scope>NUCLEOTIDE SEQUENCE [LARGE SCALE GENOMIC DNA]</scope>
    <source>
        <strain evidence="3">cv. Khalas</strain>
    </source>
</reference>
<feature type="domain" description="Cathepsin propeptide inhibitor" evidence="2">
    <location>
        <begin position="56"/>
        <end position="112"/>
    </location>
</feature>
<dbReference type="GeneID" id="103700159"/>
<feature type="chain" id="PRO_5034084488" evidence="1">
    <location>
        <begin position="28"/>
        <end position="122"/>
    </location>
</feature>
<organism evidence="3 4">
    <name type="scientific">Phoenix dactylifera</name>
    <name type="common">Date palm</name>
    <dbReference type="NCBI Taxonomy" id="42345"/>
    <lineage>
        <taxon>Eukaryota</taxon>
        <taxon>Viridiplantae</taxon>
        <taxon>Streptophyta</taxon>
        <taxon>Embryophyta</taxon>
        <taxon>Tracheophyta</taxon>
        <taxon>Spermatophyta</taxon>
        <taxon>Magnoliopsida</taxon>
        <taxon>Liliopsida</taxon>
        <taxon>Arecaceae</taxon>
        <taxon>Coryphoideae</taxon>
        <taxon>Phoeniceae</taxon>
        <taxon>Phoenix</taxon>
    </lineage>
</organism>
<dbReference type="RefSeq" id="XP_008780344.4">
    <property type="nucleotide sequence ID" value="XM_008782122.4"/>
</dbReference>
<keyword evidence="4" id="KW-0645">Protease</keyword>
<dbReference type="Pfam" id="PF08246">
    <property type="entry name" value="Inhibitor_I29"/>
    <property type="match status" value="1"/>
</dbReference>
<dbReference type="InterPro" id="IPR038765">
    <property type="entry name" value="Papain-like_cys_pep_sf"/>
</dbReference>
<dbReference type="SMART" id="SM00848">
    <property type="entry name" value="Inhibitor_I29"/>
    <property type="match status" value="1"/>
</dbReference>
<dbReference type="GO" id="GO:0008233">
    <property type="term" value="F:peptidase activity"/>
    <property type="evidence" value="ECO:0007669"/>
    <property type="project" value="UniProtKB-KW"/>
</dbReference>
<dbReference type="SUPFAM" id="SSF54001">
    <property type="entry name" value="Cysteine proteinases"/>
    <property type="match status" value="1"/>
</dbReference>
<evidence type="ECO:0000259" key="2">
    <source>
        <dbReference type="SMART" id="SM00848"/>
    </source>
</evidence>
<evidence type="ECO:0000313" key="4">
    <source>
        <dbReference type="RefSeq" id="XP_008780344.4"/>
    </source>
</evidence>
<feature type="signal peptide" evidence="1">
    <location>
        <begin position="1"/>
        <end position="27"/>
    </location>
</feature>
<keyword evidence="1" id="KW-0732">Signal</keyword>
<name>A0A8B7BL13_PHODC</name>
<dbReference type="InterPro" id="IPR013201">
    <property type="entry name" value="Prot_inhib_I29"/>
</dbReference>
<dbReference type="Proteomes" id="UP000228380">
    <property type="component" value="Chromosome 2"/>
</dbReference>
<reference evidence="4" key="2">
    <citation type="submission" date="2025-08" db="UniProtKB">
        <authorList>
            <consortium name="RefSeq"/>
        </authorList>
    </citation>
    <scope>IDENTIFICATION</scope>
    <source>
        <tissue evidence="4">Young leaves</tissue>
    </source>
</reference>
<evidence type="ECO:0000313" key="3">
    <source>
        <dbReference type="Proteomes" id="UP000228380"/>
    </source>
</evidence>
<gene>
    <name evidence="4" type="primary">LOC103700159</name>
</gene>
<protein>
    <submittedName>
        <fullName evidence="4">Probable cysteine protease RD19D</fullName>
    </submittedName>
</protein>
<dbReference type="KEGG" id="pda:103700159"/>
<dbReference type="OrthoDB" id="1592757at2759"/>
<accession>A0A8B7BL13</accession>
<keyword evidence="3" id="KW-1185">Reference proteome</keyword>
<evidence type="ECO:0000256" key="1">
    <source>
        <dbReference type="SAM" id="SignalP"/>
    </source>
</evidence>